<dbReference type="STRING" id="6689.A0A423SDN1"/>
<dbReference type="Gene3D" id="2.30.39.10">
    <property type="entry name" value="Alpha-1-antitrypsin, domain 1"/>
    <property type="match status" value="1"/>
</dbReference>
<reference evidence="5 6" key="1">
    <citation type="submission" date="2018-04" db="EMBL/GenBank/DDBJ databases">
        <authorList>
            <person name="Zhang X."/>
            <person name="Yuan J."/>
            <person name="Li F."/>
            <person name="Xiang J."/>
        </authorList>
    </citation>
    <scope>NUCLEOTIDE SEQUENCE [LARGE SCALE GENOMIC DNA]</scope>
    <source>
        <tissue evidence="5">Muscle</tissue>
    </source>
</reference>
<dbReference type="PANTHER" id="PTHR11461">
    <property type="entry name" value="SERINE PROTEASE INHIBITOR, SERPIN"/>
    <property type="match status" value="1"/>
</dbReference>
<organism evidence="5 6">
    <name type="scientific">Penaeus vannamei</name>
    <name type="common">Whiteleg shrimp</name>
    <name type="synonym">Litopenaeus vannamei</name>
    <dbReference type="NCBI Taxonomy" id="6689"/>
    <lineage>
        <taxon>Eukaryota</taxon>
        <taxon>Metazoa</taxon>
        <taxon>Ecdysozoa</taxon>
        <taxon>Arthropoda</taxon>
        <taxon>Crustacea</taxon>
        <taxon>Multicrustacea</taxon>
        <taxon>Malacostraca</taxon>
        <taxon>Eumalacostraca</taxon>
        <taxon>Eucarida</taxon>
        <taxon>Decapoda</taxon>
        <taxon>Dendrobranchiata</taxon>
        <taxon>Penaeoidea</taxon>
        <taxon>Penaeidae</taxon>
        <taxon>Penaeus</taxon>
    </lineage>
</organism>
<comment type="caution">
    <text evidence="5">The sequence shown here is derived from an EMBL/GenBank/DDBJ whole genome shotgun (WGS) entry which is preliminary data.</text>
</comment>
<dbReference type="AlphaFoldDB" id="A0A423SDN1"/>
<dbReference type="InterPro" id="IPR000215">
    <property type="entry name" value="Serpin_fam"/>
</dbReference>
<evidence type="ECO:0000313" key="5">
    <source>
        <dbReference type="EMBL" id="ROT62304.1"/>
    </source>
</evidence>
<reference evidence="5 6" key="2">
    <citation type="submission" date="2019-01" db="EMBL/GenBank/DDBJ databases">
        <title>The decoding of complex shrimp genome reveals the adaptation for benthos swimmer, frequently molting mechanism and breeding impact on genome.</title>
        <authorList>
            <person name="Sun Y."/>
            <person name="Gao Y."/>
            <person name="Yu Y."/>
        </authorList>
    </citation>
    <scope>NUCLEOTIDE SEQUENCE [LARGE SCALE GENOMIC DNA]</scope>
    <source>
        <tissue evidence="5">Muscle</tissue>
    </source>
</reference>
<dbReference type="GO" id="GO:0004867">
    <property type="term" value="F:serine-type endopeptidase inhibitor activity"/>
    <property type="evidence" value="ECO:0007669"/>
    <property type="project" value="UniProtKB-KW"/>
</dbReference>
<keyword evidence="6" id="KW-1185">Reference proteome</keyword>
<evidence type="ECO:0000256" key="2">
    <source>
        <dbReference type="ARBA" id="ARBA00022900"/>
    </source>
</evidence>
<accession>A0A423SDN1</accession>
<proteinExistence type="inferred from homology"/>
<dbReference type="EMBL" id="QCYY01003730">
    <property type="protein sequence ID" value="ROT62304.1"/>
    <property type="molecule type" value="Genomic_DNA"/>
</dbReference>
<dbReference type="Pfam" id="PF00079">
    <property type="entry name" value="Serpin"/>
    <property type="match status" value="2"/>
</dbReference>
<protein>
    <submittedName>
        <fullName evidence="5">Putative serine proteinase inhibitor</fullName>
    </submittedName>
</protein>
<dbReference type="InterPro" id="IPR042185">
    <property type="entry name" value="Serpin_sf_2"/>
</dbReference>
<feature type="domain" description="Serpin" evidence="4">
    <location>
        <begin position="1"/>
        <end position="353"/>
    </location>
</feature>
<dbReference type="SUPFAM" id="SSF56574">
    <property type="entry name" value="Serpins"/>
    <property type="match status" value="2"/>
</dbReference>
<keyword evidence="1" id="KW-0646">Protease inhibitor</keyword>
<keyword evidence="2" id="KW-0722">Serine protease inhibitor</keyword>
<dbReference type="Gene3D" id="3.30.497.10">
    <property type="entry name" value="Antithrombin, subunit I, domain 2"/>
    <property type="match status" value="1"/>
</dbReference>
<comment type="similarity">
    <text evidence="3">Belongs to the serpin family.</text>
</comment>
<dbReference type="InterPro" id="IPR023796">
    <property type="entry name" value="Serpin_dom"/>
</dbReference>
<sequence>MGEAEVKGGRREDEVTKRKTPFLFKRERSTAATINAFATRVTRSKTPQLVTSPDLGGARVVLVNAAHFEGVWEAPFPPENTRRESFFASSGRQLQVDMMRQKNLFKLGSSQELGAQVLEMAYRGGTASMFVFLPLGQQDPHQVLLRLNPTTFLTAITSTRAQEVDLSFPKFRIETAIQRELLTALAVARYAVGFIKFEVVVSHFVSFLSLFFPPVFPSDFFPHWLLFSRMVALAASSSCASEIALEALEFTVALGILSFRALARMGINDLFKETSDLTTFFAGGGRHRLDWVLHTAALKVDERGSPSAAIAAAPRAPVSTQESVPFRCDRPFVFLVHDNVNRNILFAGVFGQPVPRRLTLVQLSLKTFLVTTFFLLDFLPVIHFFSLSSSCELIISRLAPPP</sequence>
<evidence type="ECO:0000256" key="1">
    <source>
        <dbReference type="ARBA" id="ARBA00022690"/>
    </source>
</evidence>
<dbReference type="PANTHER" id="PTHR11461:SF278">
    <property type="entry name" value="SERINE PROTEASE INHIBITOR 88EA"/>
    <property type="match status" value="1"/>
</dbReference>
<dbReference type="OrthoDB" id="671595at2759"/>
<dbReference type="PROSITE" id="PS00284">
    <property type="entry name" value="SERPIN"/>
    <property type="match status" value="1"/>
</dbReference>
<name>A0A423SDN1_PENVA</name>
<evidence type="ECO:0000313" key="6">
    <source>
        <dbReference type="Proteomes" id="UP000283509"/>
    </source>
</evidence>
<evidence type="ECO:0000259" key="4">
    <source>
        <dbReference type="SMART" id="SM00093"/>
    </source>
</evidence>
<dbReference type="InterPro" id="IPR023795">
    <property type="entry name" value="Serpin_CS"/>
</dbReference>
<gene>
    <name evidence="5" type="ORF">C7M84_019849</name>
</gene>
<dbReference type="Proteomes" id="UP000283509">
    <property type="component" value="Unassembled WGS sequence"/>
</dbReference>
<dbReference type="InterPro" id="IPR042178">
    <property type="entry name" value="Serpin_sf_1"/>
</dbReference>
<dbReference type="GO" id="GO:0005615">
    <property type="term" value="C:extracellular space"/>
    <property type="evidence" value="ECO:0007669"/>
    <property type="project" value="InterPro"/>
</dbReference>
<dbReference type="InterPro" id="IPR036186">
    <property type="entry name" value="Serpin_sf"/>
</dbReference>
<dbReference type="SMART" id="SM00093">
    <property type="entry name" value="SERPIN"/>
    <property type="match status" value="1"/>
</dbReference>
<evidence type="ECO:0000256" key="3">
    <source>
        <dbReference type="RuleBase" id="RU000411"/>
    </source>
</evidence>